<dbReference type="PANTHER" id="PTHR33337:SF40">
    <property type="entry name" value="CENP-V_GFA DOMAIN-CONTAINING PROTEIN-RELATED"/>
    <property type="match status" value="1"/>
</dbReference>
<reference evidence="6" key="1">
    <citation type="journal article" date="2021" name="Nat. Commun.">
        <title>Genetic determinants of endophytism in the Arabidopsis root mycobiome.</title>
        <authorList>
            <person name="Mesny F."/>
            <person name="Miyauchi S."/>
            <person name="Thiergart T."/>
            <person name="Pickel B."/>
            <person name="Atanasova L."/>
            <person name="Karlsson M."/>
            <person name="Huettel B."/>
            <person name="Barry K.W."/>
            <person name="Haridas S."/>
            <person name="Chen C."/>
            <person name="Bauer D."/>
            <person name="Andreopoulos W."/>
            <person name="Pangilinan J."/>
            <person name="LaButti K."/>
            <person name="Riley R."/>
            <person name="Lipzen A."/>
            <person name="Clum A."/>
            <person name="Drula E."/>
            <person name="Henrissat B."/>
            <person name="Kohler A."/>
            <person name="Grigoriev I.V."/>
            <person name="Martin F.M."/>
            <person name="Hacquard S."/>
        </authorList>
    </citation>
    <scope>NUCLEOTIDE SEQUENCE</scope>
    <source>
        <strain evidence="6">MPI-CAGE-CH-0235</strain>
    </source>
</reference>
<dbReference type="Gene3D" id="3.90.1590.10">
    <property type="entry name" value="glutathione-dependent formaldehyde- activating enzyme (gfa)"/>
    <property type="match status" value="2"/>
</dbReference>
<proteinExistence type="inferred from homology"/>
<keyword evidence="4" id="KW-0456">Lyase</keyword>
<dbReference type="Proteomes" id="UP000813444">
    <property type="component" value="Unassembled WGS sequence"/>
</dbReference>
<accession>A0A8K0WMZ0</accession>
<keyword evidence="7" id="KW-1185">Reference proteome</keyword>
<keyword evidence="3" id="KW-0862">Zinc</keyword>
<protein>
    <submittedName>
        <fullName evidence="6">Mss4-like protein</fullName>
    </submittedName>
</protein>
<organism evidence="6 7">
    <name type="scientific">Stachybotrys elegans</name>
    <dbReference type="NCBI Taxonomy" id="80388"/>
    <lineage>
        <taxon>Eukaryota</taxon>
        <taxon>Fungi</taxon>
        <taxon>Dikarya</taxon>
        <taxon>Ascomycota</taxon>
        <taxon>Pezizomycotina</taxon>
        <taxon>Sordariomycetes</taxon>
        <taxon>Hypocreomycetidae</taxon>
        <taxon>Hypocreales</taxon>
        <taxon>Stachybotryaceae</taxon>
        <taxon>Stachybotrys</taxon>
    </lineage>
</organism>
<evidence type="ECO:0000313" key="6">
    <source>
        <dbReference type="EMBL" id="KAH7311334.1"/>
    </source>
</evidence>
<keyword evidence="2" id="KW-0479">Metal-binding</keyword>
<evidence type="ECO:0000256" key="3">
    <source>
        <dbReference type="ARBA" id="ARBA00022833"/>
    </source>
</evidence>
<dbReference type="AlphaFoldDB" id="A0A8K0WMZ0"/>
<evidence type="ECO:0000256" key="4">
    <source>
        <dbReference type="ARBA" id="ARBA00023239"/>
    </source>
</evidence>
<comment type="similarity">
    <text evidence="1">Belongs to the Gfa family.</text>
</comment>
<evidence type="ECO:0000259" key="5">
    <source>
        <dbReference type="PROSITE" id="PS51891"/>
    </source>
</evidence>
<dbReference type="GO" id="GO:0016846">
    <property type="term" value="F:carbon-sulfur lyase activity"/>
    <property type="evidence" value="ECO:0007669"/>
    <property type="project" value="InterPro"/>
</dbReference>
<evidence type="ECO:0000256" key="1">
    <source>
        <dbReference type="ARBA" id="ARBA00005495"/>
    </source>
</evidence>
<dbReference type="GO" id="GO:0046872">
    <property type="term" value="F:metal ion binding"/>
    <property type="evidence" value="ECO:0007669"/>
    <property type="project" value="UniProtKB-KW"/>
</dbReference>
<dbReference type="PROSITE" id="PS51891">
    <property type="entry name" value="CENP_V_GFA"/>
    <property type="match status" value="1"/>
</dbReference>
<dbReference type="EMBL" id="JAGPNK010000011">
    <property type="protein sequence ID" value="KAH7311334.1"/>
    <property type="molecule type" value="Genomic_DNA"/>
</dbReference>
<dbReference type="OrthoDB" id="5422068at2759"/>
<feature type="domain" description="CENP-V/GFA" evidence="5">
    <location>
        <begin position="204"/>
        <end position="320"/>
    </location>
</feature>
<dbReference type="PANTHER" id="PTHR33337">
    <property type="entry name" value="GFA DOMAIN-CONTAINING PROTEIN"/>
    <property type="match status" value="1"/>
</dbReference>
<dbReference type="InterPro" id="IPR006913">
    <property type="entry name" value="CENP-V/GFA"/>
</dbReference>
<gene>
    <name evidence="6" type="ORF">B0I35DRAFT_470145</name>
</gene>
<dbReference type="InterPro" id="IPR011057">
    <property type="entry name" value="Mss4-like_sf"/>
</dbReference>
<comment type="caution">
    <text evidence="6">The sequence shown here is derived from an EMBL/GenBank/DDBJ whole genome shotgun (WGS) entry which is preliminary data.</text>
</comment>
<name>A0A8K0WMZ0_9HYPO</name>
<evidence type="ECO:0000313" key="7">
    <source>
        <dbReference type="Proteomes" id="UP000813444"/>
    </source>
</evidence>
<dbReference type="SUPFAM" id="SSF51316">
    <property type="entry name" value="Mss4-like"/>
    <property type="match status" value="2"/>
</dbReference>
<sequence length="364" mass="39655">MPSPQRITVSCHCGAARQDVQTSALDVSLCHCSTCRHTTGLLCTSYLSLPCSNMSLYFCAVCGCHTFRSQFNTSIPGSYADLAGLDWQVATGVITDSSDDGFSLGLGGHLRVEETQDGGLANWISTEARHGDQDSTPISSPNHDLLPASCQCGNVNFFVTRPNADSALPHSGFSDLIIPFHTGSPDIPNPNDVKWWLRENNKYLAGTCACQSCRLVSGFEIQTWAFVPRCNIFFRTKTDSSVGDQAESSGRGQPAVIPLDFNQLLDGVLQSYESSEGVLREFCPGCGATIFWHDKWRPDLIDVSVGLLRAPEGARADTWLEWCAHRVSFDEDAETGRSGWAKTWARGLIDRLASGVKEAHTPQV</sequence>
<evidence type="ECO:0000256" key="2">
    <source>
        <dbReference type="ARBA" id="ARBA00022723"/>
    </source>
</evidence>